<evidence type="ECO:0008006" key="4">
    <source>
        <dbReference type="Google" id="ProtNLM"/>
    </source>
</evidence>
<proteinExistence type="predicted"/>
<name>A0A7W5UJN0_9BACT</name>
<comment type="caution">
    <text evidence="2">The sequence shown here is derived from an EMBL/GenBank/DDBJ whole genome shotgun (WGS) entry which is preliminary data.</text>
</comment>
<sequence>MKKICFVCLLAFFIANRASSQTYTFVDEEGRLSTNPASNVLIEVLPHTAKAKVDARGYLSIGGKGQERFQCVTLTDTLKSAIQEIHVVCDRSAAAEVSLQVFLNGQQLGESQSVGYGSAAIVFQFPTQITGTLQLVFSLANSEISEKKNYQLGISSISYHTITSGISYPQRTQSSKVFSLRGLPVFSAHLIPGFYIINGRKVLIR</sequence>
<dbReference type="AlphaFoldDB" id="A0A7W5UJN0"/>
<reference evidence="2 3" key="1">
    <citation type="submission" date="2020-08" db="EMBL/GenBank/DDBJ databases">
        <title>Genomic Encyclopedia of Type Strains, Phase IV (KMG-IV): sequencing the most valuable type-strain genomes for metagenomic binning, comparative biology and taxonomic classification.</title>
        <authorList>
            <person name="Goeker M."/>
        </authorList>
    </citation>
    <scope>NUCLEOTIDE SEQUENCE [LARGE SCALE GENOMIC DNA]</scope>
    <source>
        <strain evidence="2 3">DSM 22548</strain>
    </source>
</reference>
<feature type="signal peptide" evidence="1">
    <location>
        <begin position="1"/>
        <end position="20"/>
    </location>
</feature>
<dbReference type="RefSeq" id="WP_183695990.1">
    <property type="nucleotide sequence ID" value="NZ_JACICA010000004.1"/>
</dbReference>
<organism evidence="2 3">
    <name type="scientific">Alloprevotella rava</name>
    <dbReference type="NCBI Taxonomy" id="671218"/>
    <lineage>
        <taxon>Bacteria</taxon>
        <taxon>Pseudomonadati</taxon>
        <taxon>Bacteroidota</taxon>
        <taxon>Bacteroidia</taxon>
        <taxon>Bacteroidales</taxon>
        <taxon>Prevotellaceae</taxon>
        <taxon>Alloprevotella</taxon>
    </lineage>
</organism>
<protein>
    <recommendedName>
        <fullName evidence="4">DUF4124 domain-containing protein</fullName>
    </recommendedName>
</protein>
<gene>
    <name evidence="2" type="ORF">FHS60_001121</name>
</gene>
<keyword evidence="1" id="KW-0732">Signal</keyword>
<accession>A0A7W5UJN0</accession>
<dbReference type="EMBL" id="JACICA010000004">
    <property type="protein sequence ID" value="MBB3702658.1"/>
    <property type="molecule type" value="Genomic_DNA"/>
</dbReference>
<feature type="chain" id="PRO_5030535008" description="DUF4124 domain-containing protein" evidence="1">
    <location>
        <begin position="21"/>
        <end position="205"/>
    </location>
</feature>
<evidence type="ECO:0000313" key="2">
    <source>
        <dbReference type="EMBL" id="MBB3702658.1"/>
    </source>
</evidence>
<evidence type="ECO:0000256" key="1">
    <source>
        <dbReference type="SAM" id="SignalP"/>
    </source>
</evidence>
<evidence type="ECO:0000313" key="3">
    <source>
        <dbReference type="Proteomes" id="UP000541425"/>
    </source>
</evidence>
<dbReference type="Proteomes" id="UP000541425">
    <property type="component" value="Unassembled WGS sequence"/>
</dbReference>